<proteinExistence type="predicted"/>
<name>A0A0V1G372_TRIPS</name>
<evidence type="ECO:0000313" key="2">
    <source>
        <dbReference type="EMBL" id="KRY92736.1"/>
    </source>
</evidence>
<accession>A0A0V1G372</accession>
<keyword evidence="3" id="KW-1185">Reference proteome</keyword>
<feature type="compositionally biased region" description="Basic and acidic residues" evidence="1">
    <location>
        <begin position="26"/>
        <end position="37"/>
    </location>
</feature>
<gene>
    <name evidence="2" type="ORF">T4D_2449</name>
</gene>
<evidence type="ECO:0000256" key="1">
    <source>
        <dbReference type="SAM" id="MobiDB-lite"/>
    </source>
</evidence>
<comment type="caution">
    <text evidence="2">The sequence shown here is derived from an EMBL/GenBank/DDBJ whole genome shotgun (WGS) entry which is preliminary data.</text>
</comment>
<dbReference type="AlphaFoldDB" id="A0A0V1G372"/>
<feature type="compositionally biased region" description="Polar residues" evidence="1">
    <location>
        <begin position="38"/>
        <end position="63"/>
    </location>
</feature>
<protein>
    <submittedName>
        <fullName evidence="2">Uncharacterized protein</fullName>
    </submittedName>
</protein>
<organism evidence="2 3">
    <name type="scientific">Trichinella pseudospiralis</name>
    <name type="common">Parasitic roundworm</name>
    <dbReference type="NCBI Taxonomy" id="6337"/>
    <lineage>
        <taxon>Eukaryota</taxon>
        <taxon>Metazoa</taxon>
        <taxon>Ecdysozoa</taxon>
        <taxon>Nematoda</taxon>
        <taxon>Enoplea</taxon>
        <taxon>Dorylaimia</taxon>
        <taxon>Trichinellida</taxon>
        <taxon>Trichinellidae</taxon>
        <taxon>Trichinella</taxon>
    </lineage>
</organism>
<reference evidence="2 3" key="1">
    <citation type="submission" date="2015-01" db="EMBL/GenBank/DDBJ databases">
        <title>Evolution of Trichinella species and genotypes.</title>
        <authorList>
            <person name="Korhonen P.K."/>
            <person name="Edoardo P."/>
            <person name="Giuseppe L.R."/>
            <person name="Gasser R.B."/>
        </authorList>
    </citation>
    <scope>NUCLEOTIDE SEQUENCE [LARGE SCALE GENOMIC DNA]</scope>
    <source>
        <strain evidence="2">ISS470</strain>
    </source>
</reference>
<dbReference type="EMBL" id="JYDT01000005">
    <property type="protein sequence ID" value="KRY92736.1"/>
    <property type="molecule type" value="Genomic_DNA"/>
</dbReference>
<sequence length="63" mass="7475">MDKRRLISHHLSFNPPPFIYRPTTELTREKERERWKINDQSTDDYGSNDTTTPPLTLADQQTD</sequence>
<evidence type="ECO:0000313" key="3">
    <source>
        <dbReference type="Proteomes" id="UP000054995"/>
    </source>
</evidence>
<feature type="region of interest" description="Disordered" evidence="1">
    <location>
        <begin position="22"/>
        <end position="63"/>
    </location>
</feature>
<dbReference type="Proteomes" id="UP000054995">
    <property type="component" value="Unassembled WGS sequence"/>
</dbReference>